<dbReference type="Gene3D" id="3.90.1180.10">
    <property type="entry name" value="Ribosomal protein L13"/>
    <property type="match status" value="1"/>
</dbReference>
<name>A0A5P9RUW8_CYAME</name>
<dbReference type="PANTHER" id="PTHR11545">
    <property type="entry name" value="RIBOSOMAL PROTEIN L13"/>
    <property type="match status" value="1"/>
</dbReference>
<dbReference type="GO" id="GO:0022625">
    <property type="term" value="C:cytosolic large ribosomal subunit"/>
    <property type="evidence" value="ECO:0007669"/>
    <property type="project" value="TreeGrafter"/>
</dbReference>
<dbReference type="SUPFAM" id="SSF52161">
    <property type="entry name" value="Ribosomal protein L13"/>
    <property type="match status" value="1"/>
</dbReference>
<comment type="similarity">
    <text evidence="1">Belongs to the universal ribosomal protein uL13 family.</text>
</comment>
<dbReference type="GO" id="GO:0003735">
    <property type="term" value="F:structural constituent of ribosome"/>
    <property type="evidence" value="ECO:0007669"/>
    <property type="project" value="InterPro"/>
</dbReference>
<dbReference type="InterPro" id="IPR036899">
    <property type="entry name" value="Ribosomal_uL13_sf"/>
</dbReference>
<proteinExistence type="inferred from homology"/>
<evidence type="ECO:0000313" key="4">
    <source>
        <dbReference type="EMBL" id="QFV17042.1"/>
    </source>
</evidence>
<protein>
    <submittedName>
        <fullName evidence="4">50S ribosomal protein L13</fullName>
    </submittedName>
</protein>
<dbReference type="GO" id="GO:0017148">
    <property type="term" value="P:negative regulation of translation"/>
    <property type="evidence" value="ECO:0007669"/>
    <property type="project" value="TreeGrafter"/>
</dbReference>
<dbReference type="GO" id="GO:0003729">
    <property type="term" value="F:mRNA binding"/>
    <property type="evidence" value="ECO:0007669"/>
    <property type="project" value="TreeGrafter"/>
</dbReference>
<accession>A0A5P9RUW8</accession>
<dbReference type="EMBL" id="MK231134">
    <property type="protein sequence ID" value="QFV17042.1"/>
    <property type="molecule type" value="Genomic_DNA"/>
</dbReference>
<gene>
    <name evidence="4" type="primary">rpl13</name>
</gene>
<dbReference type="PANTHER" id="PTHR11545:SF2">
    <property type="entry name" value="LARGE RIBOSOMAL SUBUNIT PROTEIN UL13M"/>
    <property type="match status" value="1"/>
</dbReference>
<dbReference type="GO" id="GO:0006412">
    <property type="term" value="P:translation"/>
    <property type="evidence" value="ECO:0007669"/>
    <property type="project" value="InterPro"/>
</dbReference>
<dbReference type="InterPro" id="IPR005823">
    <property type="entry name" value="Ribosomal_uL13_bac-type"/>
</dbReference>
<keyword evidence="2 4" id="KW-0689">Ribosomal protein</keyword>
<keyword evidence="4" id="KW-0150">Chloroplast</keyword>
<dbReference type="AlphaFoldDB" id="A0A5P9RUW8"/>
<evidence type="ECO:0000256" key="1">
    <source>
        <dbReference type="ARBA" id="ARBA00006227"/>
    </source>
</evidence>
<geneLocation type="chloroplast" evidence="4"/>
<dbReference type="Pfam" id="PF00572">
    <property type="entry name" value="Ribosomal_L13"/>
    <property type="match status" value="1"/>
</dbReference>
<keyword evidence="4" id="KW-0934">Plastid</keyword>
<evidence type="ECO:0000256" key="2">
    <source>
        <dbReference type="ARBA" id="ARBA00022980"/>
    </source>
</evidence>
<dbReference type="InterPro" id="IPR005822">
    <property type="entry name" value="Ribosomal_uL13"/>
</dbReference>
<reference evidence="4" key="1">
    <citation type="submission" date="2018-11" db="EMBL/GenBank/DDBJ databases">
        <title>Complete Plastid Genome of Cyanidioschyzon merolae Isolate 5508.</title>
        <authorList>
            <person name="Bi G."/>
        </authorList>
    </citation>
    <scope>NUCLEOTIDE SEQUENCE</scope>
    <source>
        <strain evidence="4">5508</strain>
    </source>
</reference>
<sequence>MLINAKDEILGRLASRVVKTLLTQSVTCIEIVQANQIQVTGNKYKNKSYRRHSGRPGGMKIRYFYQIGGQRALEHAIKGMLPKGVKGRQLWRKIRIEA</sequence>
<evidence type="ECO:0000256" key="3">
    <source>
        <dbReference type="ARBA" id="ARBA00023274"/>
    </source>
</evidence>
<dbReference type="CDD" id="cd00392">
    <property type="entry name" value="Ribosomal_L13"/>
    <property type="match status" value="1"/>
</dbReference>
<organism evidence="4">
    <name type="scientific">Cyanidioschyzon merolae</name>
    <name type="common">Red alga</name>
    <dbReference type="NCBI Taxonomy" id="45157"/>
    <lineage>
        <taxon>Eukaryota</taxon>
        <taxon>Rhodophyta</taxon>
        <taxon>Bangiophyceae</taxon>
        <taxon>Cyanidiales</taxon>
        <taxon>Cyanidiaceae</taxon>
        <taxon>Cyanidioschyzon</taxon>
    </lineage>
</organism>
<dbReference type="PIRSF" id="PIRSF002181">
    <property type="entry name" value="Ribosomal_L13"/>
    <property type="match status" value="1"/>
</dbReference>
<keyword evidence="3" id="KW-0687">Ribonucleoprotein</keyword>